<feature type="region of interest" description="Disordered" evidence="1">
    <location>
        <begin position="1"/>
        <end position="59"/>
    </location>
</feature>
<feature type="compositionally biased region" description="Basic and acidic residues" evidence="1">
    <location>
        <begin position="1129"/>
        <end position="1141"/>
    </location>
</feature>
<feature type="compositionally biased region" description="Polar residues" evidence="1">
    <location>
        <begin position="499"/>
        <end position="510"/>
    </location>
</feature>
<feature type="compositionally biased region" description="Basic and acidic residues" evidence="1">
    <location>
        <begin position="177"/>
        <end position="190"/>
    </location>
</feature>
<evidence type="ECO:0000256" key="1">
    <source>
        <dbReference type="SAM" id="MobiDB-lite"/>
    </source>
</evidence>
<dbReference type="GeneID" id="66079037"/>
<feature type="compositionally biased region" description="Basic and acidic residues" evidence="1">
    <location>
        <begin position="474"/>
        <end position="495"/>
    </location>
</feature>
<keyword evidence="2" id="KW-1133">Transmembrane helix</keyword>
<feature type="compositionally biased region" description="Polar residues" evidence="1">
    <location>
        <begin position="713"/>
        <end position="730"/>
    </location>
</feature>
<feature type="compositionally biased region" description="Basic and acidic residues" evidence="1">
    <location>
        <begin position="621"/>
        <end position="631"/>
    </location>
</feature>
<feature type="compositionally biased region" description="Low complexity" evidence="1">
    <location>
        <begin position="517"/>
        <end position="532"/>
    </location>
</feature>
<proteinExistence type="predicted"/>
<feature type="compositionally biased region" description="Polar residues" evidence="1">
    <location>
        <begin position="1079"/>
        <end position="1091"/>
    </location>
</feature>
<dbReference type="RefSeq" id="XP_043007350.1">
    <property type="nucleotide sequence ID" value="XM_043154892.1"/>
</dbReference>
<accession>A0A9P7RWU9</accession>
<dbReference type="EMBL" id="CM032186">
    <property type="protein sequence ID" value="KAG7090880.1"/>
    <property type="molecule type" value="Genomic_DNA"/>
</dbReference>
<feature type="region of interest" description="Disordered" evidence="1">
    <location>
        <begin position="148"/>
        <end position="214"/>
    </location>
</feature>
<comment type="caution">
    <text evidence="3">The sequence shown here is derived from an EMBL/GenBank/DDBJ whole genome shotgun (WGS) entry which is preliminary data.</text>
</comment>
<gene>
    <name evidence="3" type="ORF">E1B28_009961</name>
</gene>
<name>A0A9P7RWU9_9AGAR</name>
<feature type="compositionally biased region" description="Polar residues" evidence="1">
    <location>
        <begin position="1039"/>
        <end position="1059"/>
    </location>
</feature>
<feature type="compositionally biased region" description="Polar residues" evidence="1">
    <location>
        <begin position="970"/>
        <end position="984"/>
    </location>
</feature>
<keyword evidence="2" id="KW-0812">Transmembrane</keyword>
<evidence type="ECO:0000313" key="3">
    <source>
        <dbReference type="EMBL" id="KAG7090880.1"/>
    </source>
</evidence>
<organism evidence="3 4">
    <name type="scientific">Marasmius oreades</name>
    <name type="common">fairy-ring Marasmius</name>
    <dbReference type="NCBI Taxonomy" id="181124"/>
    <lineage>
        <taxon>Eukaryota</taxon>
        <taxon>Fungi</taxon>
        <taxon>Dikarya</taxon>
        <taxon>Basidiomycota</taxon>
        <taxon>Agaricomycotina</taxon>
        <taxon>Agaricomycetes</taxon>
        <taxon>Agaricomycetidae</taxon>
        <taxon>Agaricales</taxon>
        <taxon>Marasmiineae</taxon>
        <taxon>Marasmiaceae</taxon>
        <taxon>Marasmius</taxon>
    </lineage>
</organism>
<feature type="compositionally biased region" description="Basic residues" evidence="1">
    <location>
        <begin position="402"/>
        <end position="411"/>
    </location>
</feature>
<feature type="compositionally biased region" description="Polar residues" evidence="1">
    <location>
        <begin position="446"/>
        <end position="473"/>
    </location>
</feature>
<feature type="compositionally biased region" description="Polar residues" evidence="1">
    <location>
        <begin position="237"/>
        <end position="255"/>
    </location>
</feature>
<feature type="compositionally biased region" description="Polar residues" evidence="1">
    <location>
        <begin position="377"/>
        <end position="391"/>
    </location>
</feature>
<keyword evidence="2" id="KW-0472">Membrane</keyword>
<feature type="region of interest" description="Disordered" evidence="1">
    <location>
        <begin position="235"/>
        <end position="255"/>
    </location>
</feature>
<protein>
    <submittedName>
        <fullName evidence="3">Uncharacterized protein</fullName>
    </submittedName>
</protein>
<feature type="compositionally biased region" description="Low complexity" evidence="1">
    <location>
        <begin position="647"/>
        <end position="662"/>
    </location>
</feature>
<feature type="compositionally biased region" description="Polar residues" evidence="1">
    <location>
        <begin position="17"/>
        <end position="41"/>
    </location>
</feature>
<dbReference type="OrthoDB" id="3230534at2759"/>
<evidence type="ECO:0000256" key="2">
    <source>
        <dbReference type="SAM" id="Phobius"/>
    </source>
</evidence>
<feature type="transmembrane region" description="Helical" evidence="2">
    <location>
        <begin position="1277"/>
        <end position="1298"/>
    </location>
</feature>
<dbReference type="KEGG" id="more:E1B28_009961"/>
<sequence length="1386" mass="153591">METPSASPPQPRLRISRFSQPSFLDTSQHTGPSRLTESYSPIANHYIHENDDHENQEDTPKLAASNVLPTVSLNEHRIIGETPAERLKALLSLVPNDSTVKARRQLPLPQEPSSTSTMDLVDSDSDVAQVGSAHPSLAHESLKALFSRALRDPDTPQKSVGGRARRRNSIDTSEVEVSPRVEKVQRDRNSFKGKRRSMSDDELDPSFKFSRTNDNFKHSQASTFQLLRERLSGSALRDQSISDIPSSRQDNSLDNDSFLRDLNLSHAPATSTPRHSAHNSLKMSLNSEFQSNLLDQDSEMQQAMNASNSYEESQSHEKHRNSQTTSLSTPINRRGADLHNEVQGFPHPSDSKLHQVSPSHHRYTDSKHSPSLHAFPRSTSPAVHAEASSSRSRTKSDAMHGREHHWNRHQTKPATPDLKHRHSLHSPGLRGSSPAVHSESRRTLSRHGSSTSIGSAGSLDDNASQSGSVGSQSEYRELLKQRTIDSHGREREWNKTRPRTNSTASVNSLNDRTHTHSIPSRPSSRLSVSSPSFHHRHRSSSRTGSPTSSNMSVDSEFEREKEIQHEIDHERERNWNSPRPHWDNVRSRTNSDASIPSSPSPVPTTPTIPSYLHKSTNSFRLRAESLKDKARSPGQTQPPSVSPPSIPRLSSRPSSSKATTQSNSPTTSLKSPRFPARTGSPTPPLKNDLLPRTRVPLLNDSTLNIPSYKGHTRTPSTAPSSPQRNRSTRASLIPTSTKGKEKEKPPPPSPSPAYGSSLNFPMIPVVVVDTVDTNSEGQADGVESTDTDEEGKQALEKTPTIKPSFTLPSEFETEAVASVNESVPNRTPQQHDEATLSLTEVYSPVRMSKDEERLQKVLSSPDTSVDDSAALQTYITSPPSPPPSPPSDTASTPDEQPQPSYQPPSTPRRSSFSSTTLSFATPTPPKGLPELPGPPLLNDDTDSDIPHEFESVNATALKTPKPPGAWSYTPAPQRQNGLLRSQSLPEVEEEPQYDSGLATPVSSLSRALSVPPKTPALPGGWMPTPYPKSVRFEKDESVGTDQSALVSDSSVEPESNFKQASERLRQQLDAGQVEANGTVKASTEGVENNGSGKDASVSSISTPPPSNPGSPSSKSPRSKRRSLVNILDEYGREISNEESKPKAKKEKRGSPPRSTVRILDAMGREIDETRSETMTTVEENSEPLSRAEALSRLREGLHDLSQGFEEAQRNYRDGGITQGRIKELRAESEHARQTRQRLQRRVLDEEELKKNFIEPLRASMRRSKISAPAPMKSCSSWLPRSWICWVFLAQILLIFIMYRISVSHATHYFLTTYYDPYYPDIHLYHTNPDYPSQLMSVKEVFWREGLRASAVQVLDNILIFISRLHNSAWRLWGTDDLHLVTTWPPT</sequence>
<feature type="region of interest" description="Disordered" evidence="1">
    <location>
        <begin position="302"/>
        <end position="1155"/>
    </location>
</feature>
<reference evidence="3" key="1">
    <citation type="journal article" date="2021" name="Genome Biol. Evol.">
        <title>The assembled and annotated genome of the fairy-ring fungus Marasmius oreades.</title>
        <authorList>
            <person name="Hiltunen M."/>
            <person name="Ament-Velasquez S.L."/>
            <person name="Johannesson H."/>
        </authorList>
    </citation>
    <scope>NUCLEOTIDE SEQUENCE</scope>
    <source>
        <strain evidence="3">03SP1</strain>
    </source>
</reference>
<feature type="compositionally biased region" description="Low complexity" evidence="1">
    <location>
        <begin position="907"/>
        <end position="921"/>
    </location>
</feature>
<feature type="compositionally biased region" description="Basic and acidic residues" evidence="1">
    <location>
        <begin position="556"/>
        <end position="586"/>
    </location>
</feature>
<keyword evidence="4" id="KW-1185">Reference proteome</keyword>
<evidence type="ECO:0000313" key="4">
    <source>
        <dbReference type="Proteomes" id="UP001049176"/>
    </source>
</evidence>
<feature type="compositionally biased region" description="Pro residues" evidence="1">
    <location>
        <begin position="922"/>
        <end position="935"/>
    </location>
</feature>
<dbReference type="Proteomes" id="UP001049176">
    <property type="component" value="Chromosome 6"/>
</dbReference>
<feature type="compositionally biased region" description="Polar residues" evidence="1">
    <location>
        <begin position="819"/>
        <end position="828"/>
    </location>
</feature>
<feature type="compositionally biased region" description="Pro residues" evidence="1">
    <location>
        <begin position="1"/>
        <end position="11"/>
    </location>
</feature>
<feature type="compositionally biased region" description="Polar residues" evidence="1">
    <location>
        <begin position="322"/>
        <end position="331"/>
    </location>
</feature>
<feature type="compositionally biased region" description="Polar residues" evidence="1">
    <location>
        <begin position="302"/>
        <end position="312"/>
    </location>
</feature>
<feature type="compositionally biased region" description="Basic and acidic residues" evidence="1">
    <location>
        <begin position="46"/>
        <end position="59"/>
    </location>
</feature>